<keyword evidence="1" id="KW-0808">Transferase</keyword>
<dbReference type="SUPFAM" id="SSF55874">
    <property type="entry name" value="ATPase domain of HSP90 chaperone/DNA topoisomerase II/histidine kinase"/>
    <property type="match status" value="1"/>
</dbReference>
<gene>
    <name evidence="3" type="ORF">HKK74_13545</name>
</gene>
<evidence type="ECO:0000256" key="1">
    <source>
        <dbReference type="ARBA" id="ARBA00022527"/>
    </source>
</evidence>
<accession>A0ABR7LNX0</accession>
<dbReference type="InterPro" id="IPR003594">
    <property type="entry name" value="HATPase_dom"/>
</dbReference>
<name>A0ABR7LNX0_9ACTN</name>
<dbReference type="CDD" id="cd16936">
    <property type="entry name" value="HATPase_RsbW-like"/>
    <property type="match status" value="1"/>
</dbReference>
<evidence type="ECO:0000313" key="4">
    <source>
        <dbReference type="Proteomes" id="UP000805614"/>
    </source>
</evidence>
<dbReference type="GO" id="GO:0005524">
    <property type="term" value="F:ATP binding"/>
    <property type="evidence" value="ECO:0007669"/>
    <property type="project" value="UniProtKB-KW"/>
</dbReference>
<sequence>MTRPSVPHQRARCAITLRAAATAVPAARAYVRVTLETWGVHGLADNAETVVSELVTNAVRHARDTVTLTCSRPAAGRFVLEVWDPSADLPEMGVAGPLDVHGRGLVIVAALADEWGAHHVDDGKVVWAAFAT</sequence>
<dbReference type="PANTHER" id="PTHR35526:SF3">
    <property type="entry name" value="ANTI-SIGMA-F FACTOR RSBW"/>
    <property type="match status" value="1"/>
</dbReference>
<dbReference type="InterPro" id="IPR050267">
    <property type="entry name" value="Anti-sigma-factor_SerPK"/>
</dbReference>
<comment type="caution">
    <text evidence="3">The sequence shown here is derived from an EMBL/GenBank/DDBJ whole genome shotgun (WGS) entry which is preliminary data.</text>
</comment>
<keyword evidence="3" id="KW-0067">ATP-binding</keyword>
<dbReference type="RefSeq" id="WP_187243526.1">
    <property type="nucleotide sequence ID" value="NZ_BAAAOK010000009.1"/>
</dbReference>
<evidence type="ECO:0000259" key="2">
    <source>
        <dbReference type="Pfam" id="PF13581"/>
    </source>
</evidence>
<keyword evidence="1" id="KW-0418">Kinase</keyword>
<keyword evidence="4" id="KW-1185">Reference proteome</keyword>
<dbReference type="Gene3D" id="3.30.565.10">
    <property type="entry name" value="Histidine kinase-like ATPase, C-terminal domain"/>
    <property type="match status" value="1"/>
</dbReference>
<proteinExistence type="predicted"/>
<protein>
    <submittedName>
        <fullName evidence="3">ATP-binding protein</fullName>
    </submittedName>
</protein>
<organism evidence="3 4">
    <name type="scientific">Actinomadura alba</name>
    <dbReference type="NCBI Taxonomy" id="406431"/>
    <lineage>
        <taxon>Bacteria</taxon>
        <taxon>Bacillati</taxon>
        <taxon>Actinomycetota</taxon>
        <taxon>Actinomycetes</taxon>
        <taxon>Streptosporangiales</taxon>
        <taxon>Thermomonosporaceae</taxon>
        <taxon>Actinomadura</taxon>
    </lineage>
</organism>
<dbReference type="EMBL" id="JABVEC010000008">
    <property type="protein sequence ID" value="MBC6466521.1"/>
    <property type="molecule type" value="Genomic_DNA"/>
</dbReference>
<keyword evidence="3" id="KW-0547">Nucleotide-binding</keyword>
<dbReference type="Pfam" id="PF13581">
    <property type="entry name" value="HATPase_c_2"/>
    <property type="match status" value="1"/>
</dbReference>
<dbReference type="InterPro" id="IPR036890">
    <property type="entry name" value="HATPase_C_sf"/>
</dbReference>
<reference evidence="3 4" key="1">
    <citation type="submission" date="2020-06" db="EMBL/GenBank/DDBJ databases">
        <title>Actinomadura xiongansis sp. nov., isolated from soil of Baiyangdian.</title>
        <authorList>
            <person name="Zhang X."/>
        </authorList>
    </citation>
    <scope>NUCLEOTIDE SEQUENCE [LARGE SCALE GENOMIC DNA]</scope>
    <source>
        <strain evidence="3 4">HBUM206468</strain>
    </source>
</reference>
<dbReference type="Proteomes" id="UP000805614">
    <property type="component" value="Unassembled WGS sequence"/>
</dbReference>
<evidence type="ECO:0000313" key="3">
    <source>
        <dbReference type="EMBL" id="MBC6466521.1"/>
    </source>
</evidence>
<dbReference type="PANTHER" id="PTHR35526">
    <property type="entry name" value="ANTI-SIGMA-F FACTOR RSBW-RELATED"/>
    <property type="match status" value="1"/>
</dbReference>
<feature type="domain" description="Histidine kinase/HSP90-like ATPase" evidence="2">
    <location>
        <begin position="18"/>
        <end position="128"/>
    </location>
</feature>
<keyword evidence="1" id="KW-0723">Serine/threonine-protein kinase</keyword>